<dbReference type="RefSeq" id="WP_258432982.1">
    <property type="nucleotide sequence ID" value="NZ_JANSGW010000005.1"/>
</dbReference>
<evidence type="ECO:0000313" key="2">
    <source>
        <dbReference type="Proteomes" id="UP001077662"/>
    </source>
</evidence>
<gene>
    <name evidence="1" type="ORF">O0554_04455</name>
</gene>
<dbReference type="EMBL" id="JAPTNE010000005">
    <property type="protein sequence ID" value="MCZ0806176.1"/>
    <property type="molecule type" value="Genomic_DNA"/>
</dbReference>
<name>A0AAP3G7D9_BRELA</name>
<evidence type="ECO:0000313" key="1">
    <source>
        <dbReference type="EMBL" id="MCZ0806176.1"/>
    </source>
</evidence>
<reference evidence="1" key="1">
    <citation type="submission" date="2022-09" db="EMBL/GenBank/DDBJ databases">
        <title>Genome analysis and characterization of larvicidal activity of Brevibacillus strains.</title>
        <authorList>
            <person name="Patrusheva E.V."/>
            <person name="Izotova A.O."/>
            <person name="Toshchakov S.V."/>
            <person name="Sineoky S.P."/>
        </authorList>
    </citation>
    <scope>NUCLEOTIDE SEQUENCE</scope>
    <source>
        <strain evidence="1">VKPM_B-13247</strain>
    </source>
</reference>
<proteinExistence type="predicted"/>
<comment type="caution">
    <text evidence="1">The sequence shown here is derived from an EMBL/GenBank/DDBJ whole genome shotgun (WGS) entry which is preliminary data.</text>
</comment>
<dbReference type="Proteomes" id="UP001077662">
    <property type="component" value="Unassembled WGS sequence"/>
</dbReference>
<accession>A0AAP3G7D9</accession>
<sequence length="165" mass="18902">MYVQLQKDAQGQLEIIVLGEKVQLDSNNLALLSGRWAEALKPSDLPNGISFRLVGELSNGLGFFKEDHVTFSRGKNGTSLEFKVSSIYYYHEWDGMFSLDDTILKRKLVLQQSDQFTFIAHVKKEKCTHLRFCFELESTEDQSLVEILEMAMIRLSCLEGYGYTM</sequence>
<organism evidence="1 2">
    <name type="scientific">Brevibacillus laterosporus</name>
    <name type="common">Bacillus laterosporus</name>
    <dbReference type="NCBI Taxonomy" id="1465"/>
    <lineage>
        <taxon>Bacteria</taxon>
        <taxon>Bacillati</taxon>
        <taxon>Bacillota</taxon>
        <taxon>Bacilli</taxon>
        <taxon>Bacillales</taxon>
        <taxon>Paenibacillaceae</taxon>
        <taxon>Brevibacillus</taxon>
    </lineage>
</organism>
<dbReference type="AlphaFoldDB" id="A0AAP3G7D9"/>
<protein>
    <submittedName>
        <fullName evidence="1">Uncharacterized protein</fullName>
    </submittedName>
</protein>